<dbReference type="SUPFAM" id="SSF51679">
    <property type="entry name" value="Bacterial luciferase-like"/>
    <property type="match status" value="1"/>
</dbReference>
<evidence type="ECO:0000259" key="5">
    <source>
        <dbReference type="Pfam" id="PF00296"/>
    </source>
</evidence>
<dbReference type="EMBL" id="HE804045">
    <property type="protein sequence ID" value="CCH31390.1"/>
    <property type="molecule type" value="Genomic_DNA"/>
</dbReference>
<accession>K0JU82</accession>
<dbReference type="HOGENOM" id="CLU_027853_6_3_11"/>
<dbReference type="STRING" id="1179773.BN6_41030"/>
<dbReference type="OrthoDB" id="4288123at2"/>
<keyword evidence="2" id="KW-0288">FMN</keyword>
<dbReference type="NCBIfam" id="TIGR03621">
    <property type="entry name" value="F420_MSMEG_2516"/>
    <property type="match status" value="1"/>
</dbReference>
<dbReference type="GO" id="GO:0008726">
    <property type="term" value="F:alkanesulfonate monooxygenase activity"/>
    <property type="evidence" value="ECO:0007669"/>
    <property type="project" value="TreeGrafter"/>
</dbReference>
<keyword evidence="7" id="KW-1185">Reference proteome</keyword>
<evidence type="ECO:0000313" key="7">
    <source>
        <dbReference type="Proteomes" id="UP000006281"/>
    </source>
</evidence>
<organism evidence="6 7">
    <name type="scientific">Saccharothrix espanaensis (strain ATCC 51144 / DSM 44229 / JCM 9112 / NBRC 15066 / NRRL 15764)</name>
    <dbReference type="NCBI Taxonomy" id="1179773"/>
    <lineage>
        <taxon>Bacteria</taxon>
        <taxon>Bacillati</taxon>
        <taxon>Actinomycetota</taxon>
        <taxon>Actinomycetes</taxon>
        <taxon>Pseudonocardiales</taxon>
        <taxon>Pseudonocardiaceae</taxon>
        <taxon>Saccharothrix</taxon>
    </lineage>
</organism>
<sequence length="282" mass="31074">MTTDDLRPFRFALCLYTPVERADWVRKVRLAEELGYDVVSVPDHLGSAAPLPTLVLAAEATERVRLATHVLNTTLYRPEVLARDVEALDRYCGGRVEIGLGAGWARAEFDAAGLPWTPAAERVAHLERTVALLRARPGPPLMIAGRGDRVLRLAAARADVVAFTGTTRVPDGERLRLGGPAEVAGRVEFVRELLGERIREVELNITVHRVLPSGPGHRITDLWQNDLDLSAAQSVESPSLLVGPPDECAEQLRAARKRFGFSYFTVLEPEMMSFARVIEALR</sequence>
<keyword evidence="3" id="KW-0560">Oxidoreductase</keyword>
<evidence type="ECO:0000256" key="4">
    <source>
        <dbReference type="ARBA" id="ARBA00023033"/>
    </source>
</evidence>
<dbReference type="InterPro" id="IPR011251">
    <property type="entry name" value="Luciferase-like_dom"/>
</dbReference>
<dbReference type="InterPro" id="IPR019923">
    <property type="entry name" value="Lucif-like_OxRdtase_MSMEG_2516"/>
</dbReference>
<evidence type="ECO:0000256" key="1">
    <source>
        <dbReference type="ARBA" id="ARBA00022630"/>
    </source>
</evidence>
<protein>
    <submittedName>
        <fullName evidence="6">F420-dependent oxidoreductase</fullName>
    </submittedName>
</protein>
<reference evidence="6 7" key="1">
    <citation type="journal article" date="2012" name="BMC Genomics">
        <title>Complete genome sequence of Saccharothrix espanaensis DSM 44229T and comparison to the other completely sequenced Pseudonocardiaceae.</title>
        <authorList>
            <person name="Strobel T."/>
            <person name="Al-Dilaimi A."/>
            <person name="Blom J."/>
            <person name="Gessner A."/>
            <person name="Kalinowski J."/>
            <person name="Luzhetska M."/>
            <person name="Puhler A."/>
            <person name="Szczepanowski R."/>
            <person name="Bechthold A."/>
            <person name="Ruckert C."/>
        </authorList>
    </citation>
    <scope>NUCLEOTIDE SEQUENCE [LARGE SCALE GENOMIC DNA]</scope>
    <source>
        <strain evidence="7">ATCC 51144 / DSM 44229 / JCM 9112 / NBRC 15066 / NRRL 15764</strain>
    </source>
</reference>
<dbReference type="InterPro" id="IPR050172">
    <property type="entry name" value="SsuD_RutA_monooxygenase"/>
</dbReference>
<feature type="domain" description="Luciferase-like" evidence="5">
    <location>
        <begin position="20"/>
        <end position="167"/>
    </location>
</feature>
<name>K0JU82_SACES</name>
<gene>
    <name evidence="6" type="ordered locus">BN6_41030</name>
</gene>
<keyword evidence="4" id="KW-0503">Monooxygenase</keyword>
<dbReference type="PANTHER" id="PTHR42847">
    <property type="entry name" value="ALKANESULFONATE MONOOXYGENASE"/>
    <property type="match status" value="1"/>
</dbReference>
<dbReference type="Proteomes" id="UP000006281">
    <property type="component" value="Chromosome"/>
</dbReference>
<evidence type="ECO:0000256" key="2">
    <source>
        <dbReference type="ARBA" id="ARBA00022643"/>
    </source>
</evidence>
<dbReference type="GO" id="GO:0046306">
    <property type="term" value="P:alkanesulfonate catabolic process"/>
    <property type="evidence" value="ECO:0007669"/>
    <property type="project" value="TreeGrafter"/>
</dbReference>
<dbReference type="KEGG" id="sesp:BN6_41030"/>
<dbReference type="AlphaFoldDB" id="K0JU82"/>
<dbReference type="eggNOG" id="COG2141">
    <property type="taxonomic scope" value="Bacteria"/>
</dbReference>
<evidence type="ECO:0000256" key="3">
    <source>
        <dbReference type="ARBA" id="ARBA00023002"/>
    </source>
</evidence>
<dbReference type="RefSeq" id="WP_015101502.1">
    <property type="nucleotide sequence ID" value="NC_019673.1"/>
</dbReference>
<dbReference type="BioCyc" id="SESP1179773:BN6_RS19860-MONOMER"/>
<keyword evidence="1" id="KW-0285">Flavoprotein</keyword>
<evidence type="ECO:0000313" key="6">
    <source>
        <dbReference type="EMBL" id="CCH31390.1"/>
    </source>
</evidence>
<dbReference type="PATRIC" id="fig|1179773.3.peg.4107"/>
<dbReference type="PANTHER" id="PTHR42847:SF4">
    <property type="entry name" value="ALKANESULFONATE MONOOXYGENASE-RELATED"/>
    <property type="match status" value="1"/>
</dbReference>
<dbReference type="Pfam" id="PF00296">
    <property type="entry name" value="Bac_luciferase"/>
    <property type="match status" value="1"/>
</dbReference>
<dbReference type="InterPro" id="IPR036661">
    <property type="entry name" value="Luciferase-like_sf"/>
</dbReference>
<proteinExistence type="predicted"/>
<dbReference type="Gene3D" id="3.20.20.30">
    <property type="entry name" value="Luciferase-like domain"/>
    <property type="match status" value="2"/>
</dbReference>